<comment type="similarity">
    <text evidence="11 12">Belongs to the TonB-dependent receptor family.</text>
</comment>
<evidence type="ECO:0000256" key="7">
    <source>
        <dbReference type="ARBA" id="ARBA00023065"/>
    </source>
</evidence>
<reference evidence="16 17" key="1">
    <citation type="submission" date="2020-08" db="EMBL/GenBank/DDBJ databases">
        <title>Exploring microbial biodiversity for novel pathways involved in the catabolism of aromatic compounds derived from lignin.</title>
        <authorList>
            <person name="Elkins J."/>
        </authorList>
    </citation>
    <scope>NUCLEOTIDE SEQUENCE [LARGE SCALE GENOMIC DNA]</scope>
    <source>
        <strain evidence="16 17">B1D3A</strain>
    </source>
</reference>
<keyword evidence="16" id="KW-0675">Receptor</keyword>
<proteinExistence type="inferred from homology"/>
<keyword evidence="5 11" id="KW-0812">Transmembrane</keyword>
<dbReference type="Pfam" id="PF00593">
    <property type="entry name" value="TonB_dep_Rec_b-barrel"/>
    <property type="match status" value="1"/>
</dbReference>
<dbReference type="PANTHER" id="PTHR32552:SF81">
    <property type="entry name" value="TONB-DEPENDENT OUTER MEMBRANE RECEPTOR"/>
    <property type="match status" value="1"/>
</dbReference>
<dbReference type="InterPro" id="IPR036942">
    <property type="entry name" value="Beta-barrel_TonB_sf"/>
</dbReference>
<keyword evidence="6" id="KW-0408">Iron</keyword>
<evidence type="ECO:0000256" key="9">
    <source>
        <dbReference type="ARBA" id="ARBA00023136"/>
    </source>
</evidence>
<dbReference type="SUPFAM" id="SSF56935">
    <property type="entry name" value="Porins"/>
    <property type="match status" value="1"/>
</dbReference>
<keyword evidence="3 11" id="KW-1134">Transmembrane beta strand</keyword>
<dbReference type="InterPro" id="IPR039426">
    <property type="entry name" value="TonB-dep_rcpt-like"/>
</dbReference>
<evidence type="ECO:0000259" key="14">
    <source>
        <dbReference type="Pfam" id="PF00593"/>
    </source>
</evidence>
<gene>
    <name evidence="16" type="ORF">HNP60_002680</name>
</gene>
<keyword evidence="17" id="KW-1185">Reference proteome</keyword>
<evidence type="ECO:0000313" key="16">
    <source>
        <dbReference type="EMBL" id="MBB5986706.1"/>
    </source>
</evidence>
<dbReference type="Gene3D" id="2.40.170.20">
    <property type="entry name" value="TonB-dependent receptor, beta-barrel domain"/>
    <property type="match status" value="2"/>
</dbReference>
<dbReference type="RefSeq" id="WP_184154511.1">
    <property type="nucleotide sequence ID" value="NZ_JACHKA010000001.1"/>
</dbReference>
<dbReference type="EMBL" id="JACHKA010000001">
    <property type="protein sequence ID" value="MBB5986706.1"/>
    <property type="molecule type" value="Genomic_DNA"/>
</dbReference>
<organism evidence="16 17">
    <name type="scientific">Sphingobium lignivorans</name>
    <dbReference type="NCBI Taxonomy" id="2735886"/>
    <lineage>
        <taxon>Bacteria</taxon>
        <taxon>Pseudomonadati</taxon>
        <taxon>Pseudomonadota</taxon>
        <taxon>Alphaproteobacteria</taxon>
        <taxon>Sphingomonadales</taxon>
        <taxon>Sphingomonadaceae</taxon>
        <taxon>Sphingobium</taxon>
    </lineage>
</organism>
<dbReference type="Pfam" id="PF07715">
    <property type="entry name" value="Plug"/>
    <property type="match status" value="1"/>
</dbReference>
<evidence type="ECO:0000256" key="10">
    <source>
        <dbReference type="ARBA" id="ARBA00023237"/>
    </source>
</evidence>
<keyword evidence="7" id="KW-0406">Ion transport</keyword>
<sequence length="892" mass="96296">MTIGWMPAAAQESPVPAAQERSAPAAAADDMDIIVTATRQGDVSVNRVPMSIVAQSQELLDQQAVKTAQDISRLVPALRIEEVNASSSNISIRGVRSETGSATTGVYIDDTALQARALRGAAAGGGVFLPPIFDLERVEVLKGPQGTLYGGSSLGGTVRFITPAPNLRDFTVKARAEVNSVDQGEMGYEGGIAVNFPLVLDRLALRVSGFHRHLGGFIDFKDRRDTSKVVEADANWREQQVFRAALAWEPSDALRITPSFYYARDKLNSLSEVYRSSPGYTTPAFGTYQDAAPAGSPPGTPGRGSPLFGRYTGTGPGGGLLPAGYVPPPGGGIVTDIPGAEGRSVFIHPEHSYPALVLGPYDTIEVTNVGDNYTGPIAREPSGRVNKMYLGSVSMDWDLGPAQIMSVTSYLRDTGEGAFPAAMISSVSVTAIPGYHPSVNTSYLFDTVRPITSTFFFDAKREAKSQEIRLTYPEDRNGLSFVAGVYYSDARTESVNVNISDRSAPREAVFNIGQTFFPIHTAEQIASNNQQEQVQILDETSMALYGEATYALTDKLKVIAGIRFSREDIAYSLRTWGLLTNAPFGVGTYVEGGTVEKPITPKISLAYQATPDNLFYATASKGYRPGGVQGQANPAICANDMAALNITETPSAFGSDSVWNYEAGAKVRLFNRALQFTGTVFHVQWNKPQTPYRLPTCNFEYVTNIGGAYSRGFDLQGSLRAAPGLTIDFALGYTDAKFTQDVLTEPNAQGDRSLLVGEGMRLLEVPEWTGSVAARYEFRLSPEWRAYAFGAYQYTGSYVTTLGPGVLSHSPDVFNAPSMDNATARVGVSTSRFDISLFVDNLFANKTLLPNDLVGRTSCRDLECSTYGTFYPLTRGRTVRPRTIGLTVTANY</sequence>
<dbReference type="PANTHER" id="PTHR32552">
    <property type="entry name" value="FERRICHROME IRON RECEPTOR-RELATED"/>
    <property type="match status" value="1"/>
</dbReference>
<keyword evidence="10 11" id="KW-0998">Cell outer membrane</keyword>
<dbReference type="PROSITE" id="PS52016">
    <property type="entry name" value="TONB_DEPENDENT_REC_3"/>
    <property type="match status" value="1"/>
</dbReference>
<evidence type="ECO:0000256" key="12">
    <source>
        <dbReference type="RuleBase" id="RU003357"/>
    </source>
</evidence>
<name>A0ABR6NHY2_9SPHN</name>
<evidence type="ECO:0000256" key="4">
    <source>
        <dbReference type="ARBA" id="ARBA00022496"/>
    </source>
</evidence>
<feature type="domain" description="TonB-dependent receptor-like beta-barrel" evidence="14">
    <location>
        <begin position="383"/>
        <end position="842"/>
    </location>
</feature>
<evidence type="ECO:0000256" key="6">
    <source>
        <dbReference type="ARBA" id="ARBA00023004"/>
    </source>
</evidence>
<comment type="caution">
    <text evidence="16">The sequence shown here is derived from an EMBL/GenBank/DDBJ whole genome shotgun (WGS) entry which is preliminary data.</text>
</comment>
<keyword evidence="4" id="KW-0410">Iron transport</keyword>
<evidence type="ECO:0000256" key="3">
    <source>
        <dbReference type="ARBA" id="ARBA00022452"/>
    </source>
</evidence>
<feature type="region of interest" description="Disordered" evidence="13">
    <location>
        <begin position="1"/>
        <end position="23"/>
    </location>
</feature>
<keyword evidence="9 11" id="KW-0472">Membrane</keyword>
<accession>A0ABR6NHY2</accession>
<evidence type="ECO:0000256" key="5">
    <source>
        <dbReference type="ARBA" id="ARBA00022692"/>
    </source>
</evidence>
<dbReference type="Proteomes" id="UP001138540">
    <property type="component" value="Unassembled WGS sequence"/>
</dbReference>
<feature type="domain" description="TonB-dependent receptor plug" evidence="15">
    <location>
        <begin position="46"/>
        <end position="157"/>
    </location>
</feature>
<keyword evidence="2 11" id="KW-0813">Transport</keyword>
<dbReference type="InterPro" id="IPR012910">
    <property type="entry name" value="Plug_dom"/>
</dbReference>
<comment type="subcellular location">
    <subcellularLocation>
        <location evidence="1 11">Cell outer membrane</location>
        <topology evidence="1 11">Multi-pass membrane protein</topology>
    </subcellularLocation>
</comment>
<evidence type="ECO:0000256" key="13">
    <source>
        <dbReference type="SAM" id="MobiDB-lite"/>
    </source>
</evidence>
<dbReference type="InterPro" id="IPR000531">
    <property type="entry name" value="Beta-barrel_TonB"/>
</dbReference>
<evidence type="ECO:0000259" key="15">
    <source>
        <dbReference type="Pfam" id="PF07715"/>
    </source>
</evidence>
<evidence type="ECO:0000256" key="8">
    <source>
        <dbReference type="ARBA" id="ARBA00023077"/>
    </source>
</evidence>
<evidence type="ECO:0000313" key="17">
    <source>
        <dbReference type="Proteomes" id="UP001138540"/>
    </source>
</evidence>
<evidence type="ECO:0000256" key="1">
    <source>
        <dbReference type="ARBA" id="ARBA00004571"/>
    </source>
</evidence>
<keyword evidence="8 12" id="KW-0798">TonB box</keyword>
<protein>
    <submittedName>
        <fullName evidence="16">Outer membrane receptor protein involved in Fe transport</fullName>
    </submittedName>
</protein>
<evidence type="ECO:0000256" key="11">
    <source>
        <dbReference type="PROSITE-ProRule" id="PRU01360"/>
    </source>
</evidence>
<evidence type="ECO:0000256" key="2">
    <source>
        <dbReference type="ARBA" id="ARBA00022448"/>
    </source>
</evidence>